<proteinExistence type="predicted"/>
<gene>
    <name evidence="1" type="ORF">E2C01_079256</name>
</gene>
<dbReference type="EMBL" id="VSRR010065624">
    <property type="protein sequence ID" value="MPC84517.1"/>
    <property type="molecule type" value="Genomic_DNA"/>
</dbReference>
<evidence type="ECO:0000313" key="2">
    <source>
        <dbReference type="Proteomes" id="UP000324222"/>
    </source>
</evidence>
<organism evidence="1 2">
    <name type="scientific">Portunus trituberculatus</name>
    <name type="common">Swimming crab</name>
    <name type="synonym">Neptunus trituberculatus</name>
    <dbReference type="NCBI Taxonomy" id="210409"/>
    <lineage>
        <taxon>Eukaryota</taxon>
        <taxon>Metazoa</taxon>
        <taxon>Ecdysozoa</taxon>
        <taxon>Arthropoda</taxon>
        <taxon>Crustacea</taxon>
        <taxon>Multicrustacea</taxon>
        <taxon>Malacostraca</taxon>
        <taxon>Eumalacostraca</taxon>
        <taxon>Eucarida</taxon>
        <taxon>Decapoda</taxon>
        <taxon>Pleocyemata</taxon>
        <taxon>Brachyura</taxon>
        <taxon>Eubrachyura</taxon>
        <taxon>Portunoidea</taxon>
        <taxon>Portunidae</taxon>
        <taxon>Portuninae</taxon>
        <taxon>Portunus</taxon>
    </lineage>
</organism>
<accession>A0A5B7ISU9</accession>
<comment type="caution">
    <text evidence="1">The sequence shown here is derived from an EMBL/GenBank/DDBJ whole genome shotgun (WGS) entry which is preliminary data.</text>
</comment>
<dbReference type="Proteomes" id="UP000324222">
    <property type="component" value="Unassembled WGS sequence"/>
</dbReference>
<reference evidence="1 2" key="1">
    <citation type="submission" date="2019-05" db="EMBL/GenBank/DDBJ databases">
        <title>Another draft genome of Portunus trituberculatus and its Hox gene families provides insights of decapod evolution.</title>
        <authorList>
            <person name="Jeong J.-H."/>
            <person name="Song I."/>
            <person name="Kim S."/>
            <person name="Choi T."/>
            <person name="Kim D."/>
            <person name="Ryu S."/>
            <person name="Kim W."/>
        </authorList>
    </citation>
    <scope>NUCLEOTIDE SEQUENCE [LARGE SCALE GENOMIC DNA]</scope>
    <source>
        <tissue evidence="1">Muscle</tissue>
    </source>
</reference>
<evidence type="ECO:0000313" key="1">
    <source>
        <dbReference type="EMBL" id="MPC84517.1"/>
    </source>
</evidence>
<sequence>MFVFNTTCSTRSVGGRNCGGWDASAKMTPLASSRVFRWPRVRKPYRDVPLGKLRNGWQCLGDEGTISRES</sequence>
<name>A0A5B7ISU9_PORTR</name>
<dbReference type="AlphaFoldDB" id="A0A5B7ISU9"/>
<protein>
    <submittedName>
        <fullName evidence="1">Uncharacterized protein</fullName>
    </submittedName>
</protein>
<keyword evidence="2" id="KW-1185">Reference proteome</keyword>